<dbReference type="EMBL" id="GGEC01071470">
    <property type="protein sequence ID" value="MBX51954.1"/>
    <property type="molecule type" value="Transcribed_RNA"/>
</dbReference>
<dbReference type="AlphaFoldDB" id="A0A2P2PB37"/>
<organism evidence="1">
    <name type="scientific">Rhizophora mucronata</name>
    <name type="common">Asiatic mangrove</name>
    <dbReference type="NCBI Taxonomy" id="61149"/>
    <lineage>
        <taxon>Eukaryota</taxon>
        <taxon>Viridiplantae</taxon>
        <taxon>Streptophyta</taxon>
        <taxon>Embryophyta</taxon>
        <taxon>Tracheophyta</taxon>
        <taxon>Spermatophyta</taxon>
        <taxon>Magnoliopsida</taxon>
        <taxon>eudicotyledons</taxon>
        <taxon>Gunneridae</taxon>
        <taxon>Pentapetalae</taxon>
        <taxon>rosids</taxon>
        <taxon>fabids</taxon>
        <taxon>Malpighiales</taxon>
        <taxon>Rhizophoraceae</taxon>
        <taxon>Rhizophora</taxon>
    </lineage>
</organism>
<proteinExistence type="predicted"/>
<name>A0A2P2PB37_RHIMU</name>
<sequence>MKCNFSFFGSGENCFSIFFDQCLMFNKHILFIGKK</sequence>
<protein>
    <submittedName>
        <fullName evidence="1">Uncharacterized protein</fullName>
    </submittedName>
</protein>
<evidence type="ECO:0000313" key="1">
    <source>
        <dbReference type="EMBL" id="MBX51954.1"/>
    </source>
</evidence>
<accession>A0A2P2PB37</accession>
<reference evidence="1" key="1">
    <citation type="submission" date="2018-02" db="EMBL/GenBank/DDBJ databases">
        <title>Rhizophora mucronata_Transcriptome.</title>
        <authorList>
            <person name="Meera S.P."/>
            <person name="Sreeshan A."/>
            <person name="Augustine A."/>
        </authorList>
    </citation>
    <scope>NUCLEOTIDE SEQUENCE</scope>
    <source>
        <tissue evidence="1">Leaf</tissue>
    </source>
</reference>